<evidence type="ECO:0000256" key="1">
    <source>
        <dbReference type="SAM" id="MobiDB-lite"/>
    </source>
</evidence>
<feature type="compositionally biased region" description="Acidic residues" evidence="1">
    <location>
        <begin position="97"/>
        <end position="108"/>
    </location>
</feature>
<evidence type="ECO:0000313" key="2">
    <source>
        <dbReference type="EMBL" id="GAA4283496.1"/>
    </source>
</evidence>
<accession>A0ABP8EHR3</accession>
<reference evidence="3" key="1">
    <citation type="journal article" date="2019" name="Int. J. Syst. Evol. Microbiol.">
        <title>The Global Catalogue of Microorganisms (GCM) 10K type strain sequencing project: providing services to taxonomists for standard genome sequencing and annotation.</title>
        <authorList>
            <consortium name="The Broad Institute Genomics Platform"/>
            <consortium name="The Broad Institute Genome Sequencing Center for Infectious Disease"/>
            <person name="Wu L."/>
            <person name="Ma J."/>
        </authorList>
    </citation>
    <scope>NUCLEOTIDE SEQUENCE [LARGE SCALE GENOMIC DNA]</scope>
    <source>
        <strain evidence="3">JCM 17458</strain>
    </source>
</reference>
<evidence type="ECO:0008006" key="4">
    <source>
        <dbReference type="Google" id="ProtNLM"/>
    </source>
</evidence>
<name>A0ABP8EHR3_9MICO</name>
<keyword evidence="3" id="KW-1185">Reference proteome</keyword>
<proteinExistence type="predicted"/>
<organism evidence="2 3">
    <name type="scientific">Brevibacterium daeguense</name>
    <dbReference type="NCBI Taxonomy" id="909936"/>
    <lineage>
        <taxon>Bacteria</taxon>
        <taxon>Bacillati</taxon>
        <taxon>Actinomycetota</taxon>
        <taxon>Actinomycetes</taxon>
        <taxon>Micrococcales</taxon>
        <taxon>Brevibacteriaceae</taxon>
        <taxon>Brevibacterium</taxon>
    </lineage>
</organism>
<dbReference type="RefSeq" id="WP_236863550.1">
    <property type="nucleotide sequence ID" value="NZ_BAABAZ010000004.1"/>
</dbReference>
<dbReference type="EMBL" id="BAABAZ010000004">
    <property type="protein sequence ID" value="GAA4283496.1"/>
    <property type="molecule type" value="Genomic_DNA"/>
</dbReference>
<sequence>MKKRLILLAGIGAGFVLGSRAGRQSYEKLKSQVEEWWSDPRVQDSIHKATDTVKEQAPAVAGKVQSAAGSAAGTVQGKVEDFKAGREQKKAEKAGDDADEAAESAPSEEDAKAALGVDVTEADLTGADDRPITLDDVENEDELILDDSISQPRTGPVDAGPGAERD</sequence>
<feature type="compositionally biased region" description="Basic and acidic residues" evidence="1">
    <location>
        <begin position="78"/>
        <end position="96"/>
    </location>
</feature>
<dbReference type="Proteomes" id="UP001501586">
    <property type="component" value="Unassembled WGS sequence"/>
</dbReference>
<evidence type="ECO:0000313" key="3">
    <source>
        <dbReference type="Proteomes" id="UP001501586"/>
    </source>
</evidence>
<feature type="compositionally biased region" description="Acidic residues" evidence="1">
    <location>
        <begin position="135"/>
        <end position="145"/>
    </location>
</feature>
<feature type="region of interest" description="Disordered" evidence="1">
    <location>
        <begin position="49"/>
        <end position="166"/>
    </location>
</feature>
<comment type="caution">
    <text evidence="2">The sequence shown here is derived from an EMBL/GenBank/DDBJ whole genome shotgun (WGS) entry which is preliminary data.</text>
</comment>
<protein>
    <recommendedName>
        <fullName evidence="4">YtxH domain-containing protein</fullName>
    </recommendedName>
</protein>
<gene>
    <name evidence="2" type="ORF">GCM10022261_10270</name>
</gene>